<gene>
    <name evidence="6" type="ORF">CDV49_19850</name>
</gene>
<dbReference type="InterPro" id="IPR029016">
    <property type="entry name" value="GAF-like_dom_sf"/>
</dbReference>
<sequence>MFRDLIGVPNFDPAEARNKAEDPLFVRAAARAISVLTVFETARKPLTLEEIAALSALDRSAAQRMVHTLVSLGMIVRDREDRGYLPGKRVLTMAHSALRLDPVCQRATPVLLELRRRTRERVDMSFWDDTRLIYALRMPSKHEIFTATLTGNTVPVYCTAGGVAILAHLKDEEIAEIFARSDLTPFTAATVTTLAEVMEAVNAARSRGHAVMVGQLLRHEIALGAAVLDAARRPIGAVHVAGTLEEWTAEAFSSEFGGLLETAVKSIPG</sequence>
<proteinExistence type="predicted"/>
<evidence type="ECO:0000259" key="4">
    <source>
        <dbReference type="PROSITE" id="PS51077"/>
    </source>
</evidence>
<keyword evidence="2" id="KW-0238">DNA-binding</keyword>
<dbReference type="RefSeq" id="WP_088216998.1">
    <property type="nucleotide sequence ID" value="NZ_NIPW01000071.1"/>
</dbReference>
<dbReference type="OrthoDB" id="9807558at2"/>
<dbReference type="InterPro" id="IPR014757">
    <property type="entry name" value="Tscrpt_reg_IclR_C"/>
</dbReference>
<dbReference type="EMBL" id="NIPW01000071">
    <property type="protein sequence ID" value="OWJ74327.1"/>
    <property type="molecule type" value="Genomic_DNA"/>
</dbReference>
<dbReference type="SMART" id="SM00346">
    <property type="entry name" value="HTH_ICLR"/>
    <property type="match status" value="1"/>
</dbReference>
<feature type="domain" description="IclR-ED" evidence="5">
    <location>
        <begin position="89"/>
        <end position="269"/>
    </location>
</feature>
<dbReference type="Gene3D" id="3.30.450.40">
    <property type="match status" value="1"/>
</dbReference>
<dbReference type="Pfam" id="PF01614">
    <property type="entry name" value="IclR_C"/>
    <property type="match status" value="1"/>
</dbReference>
<dbReference type="GO" id="GO:0003677">
    <property type="term" value="F:DNA binding"/>
    <property type="evidence" value="ECO:0007669"/>
    <property type="project" value="UniProtKB-KW"/>
</dbReference>
<feature type="domain" description="HTH iclR-type" evidence="4">
    <location>
        <begin position="26"/>
        <end position="88"/>
    </location>
</feature>
<dbReference type="AlphaFoldDB" id="A0A212A6C4"/>
<keyword evidence="1" id="KW-0805">Transcription regulation</keyword>
<evidence type="ECO:0000259" key="5">
    <source>
        <dbReference type="PROSITE" id="PS51078"/>
    </source>
</evidence>
<dbReference type="InterPro" id="IPR005471">
    <property type="entry name" value="Tscrpt_reg_IclR_N"/>
</dbReference>
<dbReference type="PROSITE" id="PS51077">
    <property type="entry name" value="HTH_ICLR"/>
    <property type="match status" value="1"/>
</dbReference>
<dbReference type="InterPro" id="IPR050707">
    <property type="entry name" value="HTH_MetabolicPath_Reg"/>
</dbReference>
<dbReference type="PANTHER" id="PTHR30136:SF34">
    <property type="entry name" value="TRANSCRIPTIONAL REGULATOR"/>
    <property type="match status" value="1"/>
</dbReference>
<protein>
    <submittedName>
        <fullName evidence="6">IclR family transcriptional regulator</fullName>
    </submittedName>
</protein>
<dbReference type="GO" id="GO:0003700">
    <property type="term" value="F:DNA-binding transcription factor activity"/>
    <property type="evidence" value="ECO:0007669"/>
    <property type="project" value="TreeGrafter"/>
</dbReference>
<evidence type="ECO:0000313" key="7">
    <source>
        <dbReference type="Proteomes" id="UP000196878"/>
    </source>
</evidence>
<dbReference type="PROSITE" id="PS51078">
    <property type="entry name" value="ICLR_ED"/>
    <property type="match status" value="1"/>
</dbReference>
<accession>A0A212A6C4</accession>
<dbReference type="SUPFAM" id="SSF46785">
    <property type="entry name" value="Winged helix' DNA-binding domain"/>
    <property type="match status" value="1"/>
</dbReference>
<reference evidence="6 7" key="1">
    <citation type="submission" date="2016-12" db="EMBL/GenBank/DDBJ databases">
        <title>Comparison of Traditional DNA-DNA Hybridization with In Silico Genomic Analysis.</title>
        <authorList>
            <person name="Nicholson A.C."/>
            <person name="Humrighouse B.W."/>
            <person name="Graziano J."/>
            <person name="Lasker B."/>
            <person name="Whitney A.M."/>
            <person name="Mcquiston J.R."/>
        </authorList>
    </citation>
    <scope>NUCLEOTIDE SEQUENCE [LARGE SCALE GENOMIC DNA]</scope>
    <source>
        <strain evidence="6 7">H2240</strain>
    </source>
</reference>
<organism evidence="6 7">
    <name type="scientific">Haematobacter genomosp. 1</name>
    <dbReference type="NCBI Taxonomy" id="366618"/>
    <lineage>
        <taxon>Bacteria</taxon>
        <taxon>Pseudomonadati</taxon>
        <taxon>Pseudomonadota</taxon>
        <taxon>Alphaproteobacteria</taxon>
        <taxon>Rhodobacterales</taxon>
        <taxon>Paracoccaceae</taxon>
        <taxon>Haematobacter</taxon>
    </lineage>
</organism>
<evidence type="ECO:0000256" key="1">
    <source>
        <dbReference type="ARBA" id="ARBA00023015"/>
    </source>
</evidence>
<dbReference type="Pfam" id="PF09339">
    <property type="entry name" value="HTH_IclR"/>
    <property type="match status" value="1"/>
</dbReference>
<dbReference type="Proteomes" id="UP000196878">
    <property type="component" value="Unassembled WGS sequence"/>
</dbReference>
<dbReference type="GO" id="GO:0045892">
    <property type="term" value="P:negative regulation of DNA-templated transcription"/>
    <property type="evidence" value="ECO:0007669"/>
    <property type="project" value="TreeGrafter"/>
</dbReference>
<evidence type="ECO:0000256" key="2">
    <source>
        <dbReference type="ARBA" id="ARBA00023125"/>
    </source>
</evidence>
<dbReference type="Gene3D" id="1.10.10.10">
    <property type="entry name" value="Winged helix-like DNA-binding domain superfamily/Winged helix DNA-binding domain"/>
    <property type="match status" value="1"/>
</dbReference>
<evidence type="ECO:0000256" key="3">
    <source>
        <dbReference type="ARBA" id="ARBA00023163"/>
    </source>
</evidence>
<evidence type="ECO:0000313" key="6">
    <source>
        <dbReference type="EMBL" id="OWJ74327.1"/>
    </source>
</evidence>
<keyword evidence="3" id="KW-0804">Transcription</keyword>
<keyword evidence="7" id="KW-1185">Reference proteome</keyword>
<name>A0A212A6C4_9RHOB</name>
<dbReference type="SUPFAM" id="SSF55781">
    <property type="entry name" value="GAF domain-like"/>
    <property type="match status" value="1"/>
</dbReference>
<dbReference type="InterPro" id="IPR036388">
    <property type="entry name" value="WH-like_DNA-bd_sf"/>
</dbReference>
<dbReference type="InterPro" id="IPR036390">
    <property type="entry name" value="WH_DNA-bd_sf"/>
</dbReference>
<dbReference type="PANTHER" id="PTHR30136">
    <property type="entry name" value="HELIX-TURN-HELIX TRANSCRIPTIONAL REGULATOR, ICLR FAMILY"/>
    <property type="match status" value="1"/>
</dbReference>
<comment type="caution">
    <text evidence="6">The sequence shown here is derived from an EMBL/GenBank/DDBJ whole genome shotgun (WGS) entry which is preliminary data.</text>
</comment>